<dbReference type="SMART" id="SM00320">
    <property type="entry name" value="WD40"/>
    <property type="match status" value="3"/>
</dbReference>
<keyword evidence="12" id="KW-0408">Iron</keyword>
<evidence type="ECO:0000256" key="15">
    <source>
        <dbReference type="ARBA" id="ARBA00049169"/>
    </source>
</evidence>
<protein>
    <recommendedName>
        <fullName evidence="5">procollagen-proline 4-dioxygenase</fullName>
        <ecNumber evidence="5">1.14.11.2</ecNumber>
    </recommendedName>
</protein>
<dbReference type="InterPro" id="IPR006620">
    <property type="entry name" value="Pro_4_hyd_alph"/>
</dbReference>
<dbReference type="InterPro" id="IPR015943">
    <property type="entry name" value="WD40/YVTN_repeat-like_dom_sf"/>
</dbReference>
<dbReference type="InterPro" id="IPR005123">
    <property type="entry name" value="Oxoglu/Fe-dep_dioxygenase_dom"/>
</dbReference>
<name>A0A834Z9H3_TETSI</name>
<comment type="subcellular location">
    <subcellularLocation>
        <location evidence="3">Endoplasmic reticulum membrane</location>
        <topology evidence="3">Single-pass type II membrane protein</topology>
    </subcellularLocation>
    <subcellularLocation>
        <location evidence="2">Preautophagosomal structure</location>
    </subcellularLocation>
</comment>
<keyword evidence="19" id="KW-1185">Reference proteome</keyword>
<dbReference type="InterPro" id="IPR001680">
    <property type="entry name" value="WD40_rpt"/>
</dbReference>
<dbReference type="GO" id="GO:0006914">
    <property type="term" value="P:autophagy"/>
    <property type="evidence" value="ECO:0007669"/>
    <property type="project" value="InterPro"/>
</dbReference>
<dbReference type="Pfam" id="PF13640">
    <property type="entry name" value="2OG-FeII_Oxy_3"/>
    <property type="match status" value="1"/>
</dbReference>
<dbReference type="Pfam" id="PF12490">
    <property type="entry name" value="BCAS3"/>
    <property type="match status" value="1"/>
</dbReference>
<keyword evidence="7" id="KW-0479">Metal-binding</keyword>
<keyword evidence="9" id="KW-0735">Signal-anchor</keyword>
<dbReference type="Gene3D" id="2.60.120.620">
    <property type="entry name" value="q2cbj1_9rhob like domain"/>
    <property type="match status" value="1"/>
</dbReference>
<comment type="catalytic activity">
    <reaction evidence="15">
        <text>L-prolyl-[collagen] + 2-oxoglutarate + O2 = trans-4-hydroxy-L-prolyl-[collagen] + succinate + CO2</text>
        <dbReference type="Rhea" id="RHEA:18945"/>
        <dbReference type="Rhea" id="RHEA-COMP:11676"/>
        <dbReference type="Rhea" id="RHEA-COMP:11680"/>
        <dbReference type="ChEBI" id="CHEBI:15379"/>
        <dbReference type="ChEBI" id="CHEBI:16526"/>
        <dbReference type="ChEBI" id="CHEBI:16810"/>
        <dbReference type="ChEBI" id="CHEBI:30031"/>
        <dbReference type="ChEBI" id="CHEBI:50342"/>
        <dbReference type="ChEBI" id="CHEBI:61965"/>
        <dbReference type="EC" id="1.14.11.2"/>
    </reaction>
</comment>
<feature type="domain" description="ShKT" evidence="17">
    <location>
        <begin position="1260"/>
        <end position="1300"/>
    </location>
</feature>
<keyword evidence="6" id="KW-0812">Transmembrane</keyword>
<evidence type="ECO:0000313" key="18">
    <source>
        <dbReference type="EMBL" id="KAF8401590.1"/>
    </source>
</evidence>
<dbReference type="OrthoDB" id="25778at2759"/>
<dbReference type="OMA" id="PSEHFKN"/>
<evidence type="ECO:0000256" key="13">
    <source>
        <dbReference type="ARBA" id="ARBA00023136"/>
    </source>
</evidence>
<dbReference type="GO" id="GO:0005789">
    <property type="term" value="C:endoplasmic reticulum membrane"/>
    <property type="evidence" value="ECO:0007669"/>
    <property type="project" value="UniProtKB-SubCell"/>
</dbReference>
<keyword evidence="14" id="KW-0325">Glycoprotein</keyword>
<dbReference type="Pfam" id="PF21034">
    <property type="entry name" value="BCAS3_WD40"/>
    <property type="match status" value="1"/>
</dbReference>
<evidence type="ECO:0000256" key="11">
    <source>
        <dbReference type="ARBA" id="ARBA00023002"/>
    </source>
</evidence>
<feature type="domain" description="Fe2OG dioxygenase" evidence="16">
    <location>
        <begin position="1122"/>
        <end position="1247"/>
    </location>
</feature>
<dbReference type="FunFam" id="2.60.120.620:FF:000002">
    <property type="entry name" value="Prolyl 4-hydroxylase 4"/>
    <property type="match status" value="1"/>
</dbReference>
<evidence type="ECO:0000259" key="17">
    <source>
        <dbReference type="PROSITE" id="PS51670"/>
    </source>
</evidence>
<dbReference type="SMART" id="SM00702">
    <property type="entry name" value="P4Hc"/>
    <property type="match status" value="1"/>
</dbReference>
<dbReference type="PANTHER" id="PTHR13268:SF12">
    <property type="entry name" value="AUTOPHAGY-RELATED PROTEIN 18H"/>
    <property type="match status" value="1"/>
</dbReference>
<dbReference type="PROSITE" id="PS51471">
    <property type="entry name" value="FE2OG_OXY"/>
    <property type="match status" value="1"/>
</dbReference>
<dbReference type="SUPFAM" id="SSF50978">
    <property type="entry name" value="WD40 repeat-like"/>
    <property type="match status" value="1"/>
</dbReference>
<dbReference type="GO" id="GO:0031418">
    <property type="term" value="F:L-ascorbic acid binding"/>
    <property type="evidence" value="ECO:0007669"/>
    <property type="project" value="InterPro"/>
</dbReference>
<reference evidence="18 19" key="1">
    <citation type="submission" date="2020-04" db="EMBL/GenBank/DDBJ databases">
        <title>Plant Genome Project.</title>
        <authorList>
            <person name="Zhang R.-G."/>
        </authorList>
    </citation>
    <scope>NUCLEOTIDE SEQUENCE [LARGE SCALE GENOMIC DNA]</scope>
    <source>
        <strain evidence="18">YNK0</strain>
        <tissue evidence="18">Leaf</tissue>
    </source>
</reference>
<evidence type="ECO:0000256" key="4">
    <source>
        <dbReference type="ARBA" id="ARBA00006511"/>
    </source>
</evidence>
<dbReference type="Proteomes" id="UP000655225">
    <property type="component" value="Unassembled WGS sequence"/>
</dbReference>
<evidence type="ECO:0000313" key="19">
    <source>
        <dbReference type="Proteomes" id="UP000655225"/>
    </source>
</evidence>
<organism evidence="18 19">
    <name type="scientific">Tetracentron sinense</name>
    <name type="common">Spur-leaf</name>
    <dbReference type="NCBI Taxonomy" id="13715"/>
    <lineage>
        <taxon>Eukaryota</taxon>
        <taxon>Viridiplantae</taxon>
        <taxon>Streptophyta</taxon>
        <taxon>Embryophyta</taxon>
        <taxon>Tracheophyta</taxon>
        <taxon>Spermatophyta</taxon>
        <taxon>Magnoliopsida</taxon>
        <taxon>Trochodendrales</taxon>
        <taxon>Trochodendraceae</taxon>
        <taxon>Tetracentron</taxon>
    </lineage>
</organism>
<evidence type="ECO:0000256" key="14">
    <source>
        <dbReference type="ARBA" id="ARBA00023180"/>
    </source>
</evidence>
<evidence type="ECO:0000256" key="9">
    <source>
        <dbReference type="ARBA" id="ARBA00022968"/>
    </source>
</evidence>
<dbReference type="EC" id="1.14.11.2" evidence="5"/>
<gene>
    <name evidence="18" type="ORF">HHK36_012535</name>
</gene>
<dbReference type="InterPro" id="IPR048382">
    <property type="entry name" value="BCAS3_WD40"/>
</dbReference>
<evidence type="ECO:0000256" key="7">
    <source>
        <dbReference type="ARBA" id="ARBA00022723"/>
    </source>
</evidence>
<keyword evidence="10" id="KW-1133">Transmembrane helix</keyword>
<evidence type="ECO:0000256" key="8">
    <source>
        <dbReference type="ARBA" id="ARBA00022964"/>
    </source>
</evidence>
<proteinExistence type="inferred from homology"/>
<dbReference type="InterPro" id="IPR003582">
    <property type="entry name" value="ShKT_dom"/>
</dbReference>
<comment type="cofactor">
    <cofactor evidence="1">
        <name>L-ascorbate</name>
        <dbReference type="ChEBI" id="CHEBI:38290"/>
    </cofactor>
</comment>
<dbReference type="GO" id="GO:0004656">
    <property type="term" value="F:procollagen-proline 4-dioxygenase activity"/>
    <property type="evidence" value="ECO:0007669"/>
    <property type="project" value="UniProtKB-EC"/>
</dbReference>
<dbReference type="Gene3D" id="2.130.10.10">
    <property type="entry name" value="YVTN repeat-like/Quinoprotein amine dehydrogenase"/>
    <property type="match status" value="1"/>
</dbReference>
<dbReference type="InterPro" id="IPR045142">
    <property type="entry name" value="BCAS3-like"/>
</dbReference>
<dbReference type="GO" id="GO:0000407">
    <property type="term" value="C:phagophore assembly site"/>
    <property type="evidence" value="ECO:0007669"/>
    <property type="project" value="UniProtKB-SubCell"/>
</dbReference>
<evidence type="ECO:0000256" key="6">
    <source>
        <dbReference type="ARBA" id="ARBA00022692"/>
    </source>
</evidence>
<keyword evidence="13" id="KW-0472">Membrane</keyword>
<accession>A0A834Z9H3</accession>
<dbReference type="GO" id="GO:0042594">
    <property type="term" value="P:response to starvation"/>
    <property type="evidence" value="ECO:0007669"/>
    <property type="project" value="TreeGrafter"/>
</dbReference>
<dbReference type="FunFam" id="2.130.10.10:FF:000782">
    <property type="entry name" value="Autophagy-related protein 18h"/>
    <property type="match status" value="1"/>
</dbReference>
<evidence type="ECO:0000256" key="12">
    <source>
        <dbReference type="ARBA" id="ARBA00023004"/>
    </source>
</evidence>
<evidence type="ECO:0000259" key="16">
    <source>
        <dbReference type="PROSITE" id="PS51471"/>
    </source>
</evidence>
<dbReference type="EMBL" id="JABCRI010000008">
    <property type="protein sequence ID" value="KAF8401590.1"/>
    <property type="molecule type" value="Genomic_DNA"/>
</dbReference>
<keyword evidence="8" id="KW-0223">Dioxygenase</keyword>
<evidence type="ECO:0000256" key="10">
    <source>
        <dbReference type="ARBA" id="ARBA00022989"/>
    </source>
</evidence>
<comment type="similarity">
    <text evidence="4">Belongs to the P4HA family.</text>
</comment>
<dbReference type="InterPro" id="IPR022175">
    <property type="entry name" value="BCAS3_dom"/>
</dbReference>
<dbReference type="InterPro" id="IPR036322">
    <property type="entry name" value="WD40_repeat_dom_sf"/>
</dbReference>
<evidence type="ECO:0000256" key="5">
    <source>
        <dbReference type="ARBA" id="ARBA00012269"/>
    </source>
</evidence>
<dbReference type="PROSITE" id="PS51670">
    <property type="entry name" value="SHKT"/>
    <property type="match status" value="1"/>
</dbReference>
<dbReference type="GO" id="GO:0005506">
    <property type="term" value="F:iron ion binding"/>
    <property type="evidence" value="ECO:0007669"/>
    <property type="project" value="InterPro"/>
</dbReference>
<keyword evidence="11" id="KW-0560">Oxidoreductase</keyword>
<dbReference type="PANTHER" id="PTHR13268">
    <property type="entry name" value="BREAST CARCINOMA AMPLIFIED SEQUENCE 3"/>
    <property type="match status" value="1"/>
</dbReference>
<sequence length="1300" mass="141413">MGFGWRWRWRMRKSSSGRNSRLFPNSLRIISSCLKTVSSNAISVASTVRSAGASVASSISVASENQKDQAGKGITGKQAHEEPGPSKFLFNISVAVLWAGFDKLELGPSAYKHVLLLGYSNGFQVFDVEDASDVRELVSKRDGPVTFLQMQPCPLKSEDDEGFRTSHPLLLVVTGDETNSLGPVQIGNHVGVLVRDGNIEPQSGNCSTSPTAVQFYSLRSHSYVHVLRFRSAVYMVRCSPQIVAVGLAAQIYCFDALTLENKFSVLTYPVPQVVGQGMVGVNIGYGPMAVGTRWLAYASNNPLLSNSGRLSAQSLTPSPGVSPSTSPGSGSLVARYAMESSKQLAAGIINLSDIGYKKMSKYYQELLPDGSSSPVSSNSSWKVGRLAAHSTETDNAGMVVVKDFVSRAVISQFKAHTSPISALCFDPSGTLLVTASVYGNNINIFRIMPSCTQNGSGIHTYDWSSSHVHLYKLHRGITAAVIQDICFSHYSQWIAIVSSRGTCHIFIMSPFGGDTSLQTQKSHGDGPTILSVPSLPWWSTSSCTTNPQCFLPPPPITLSVVSRIKDGNSGWLNTVGNVAASATGKVTMPSGAIAAVFHSSINCNLQPGRPKVNALEHLLVYSPSGHVIEHKLLPLVGVEPSDSGSRTGPDYLVQIQDEESRVKVEPVQWWDVCRRLNWPEREECISRITPVSQEDNDAKYLMESKNSIGEKHLVKPHEGSHLYLSNAEVQISFGRIPIWQNSKICFYMMGPLMAKERNFIKDYTGGEIEIEKVPVHEVEIMRKDLFPVCDRLHSIQSYWNNRGLVGGRYPSDTYSEPHGPKEKVTEETVICHSKLASLGSMDSSDGGSSKAAAESLLDVNKMYPVRSGAPIGQTMNSIDEKRRVGTMVISPLLNQCSSNKDNISFLAEHSKNCGFHVEDSCVANGLPSSKSNSLSVGRTIAEGTLSSNTSGTSEVSNASSDLSASSMNILEEGPIPADLHDPLDFGQFFQEGYCKASEFDKCHELAEDVTDVDSSSGHCEMEKREQDGENDGMLGGIFAFSEEVALLAFVYEGFLTEEECDHLISLAKSELKKSAVADNVSGKSKLSEVRTSSGMFIRKGKDPVVARIEDKIAAWTFLPKENGEDLQVLRYEPGQKYDPHYDYFADKVNIARGGHRFATVLMYLTDVAKGGETVFPSAEESPRLRSPMTNDDLSECARKGIAVKPRRGDALLFFNLHPSAIPDPSSLHAGCPVIEGEKWSATKWIHVDSFDKNLGAGGNCTNENESCDKWAALGECTKNPEYMVGSPDFPGACRRSCKVC</sequence>
<evidence type="ECO:0000256" key="1">
    <source>
        <dbReference type="ARBA" id="ARBA00001961"/>
    </source>
</evidence>
<dbReference type="InterPro" id="IPR044862">
    <property type="entry name" value="Pro_4_hyd_alph_FE2OG_OXY"/>
</dbReference>
<evidence type="ECO:0000256" key="3">
    <source>
        <dbReference type="ARBA" id="ARBA00004648"/>
    </source>
</evidence>
<comment type="caution">
    <text evidence="18">The sequence shown here is derived from an EMBL/GenBank/DDBJ whole genome shotgun (WGS) entry which is preliminary data.</text>
</comment>
<evidence type="ECO:0000256" key="2">
    <source>
        <dbReference type="ARBA" id="ARBA00004329"/>
    </source>
</evidence>